<dbReference type="PANTHER" id="PTHR31286">
    <property type="entry name" value="GLYCINE-RICH CELL WALL STRUCTURAL PROTEIN 1.8-LIKE"/>
    <property type="match status" value="1"/>
</dbReference>
<reference evidence="3" key="1">
    <citation type="submission" date="2020-06" db="EMBL/GenBank/DDBJ databases">
        <authorList>
            <person name="Li T."/>
            <person name="Hu X."/>
            <person name="Zhang T."/>
            <person name="Song X."/>
            <person name="Zhang H."/>
            <person name="Dai N."/>
            <person name="Sheng W."/>
            <person name="Hou X."/>
            <person name="Wei L."/>
        </authorList>
    </citation>
    <scope>NUCLEOTIDE SEQUENCE</scope>
    <source>
        <strain evidence="3">KEN1</strain>
        <tissue evidence="3">Leaf</tissue>
    </source>
</reference>
<dbReference type="PANTHER" id="PTHR31286:SF178">
    <property type="entry name" value="DUF4283 DOMAIN-CONTAINING PROTEIN"/>
    <property type="match status" value="1"/>
</dbReference>
<comment type="caution">
    <text evidence="3">The sequence shown here is derived from an EMBL/GenBank/DDBJ whole genome shotgun (WGS) entry which is preliminary data.</text>
</comment>
<feature type="domain" description="Zinc knuckle CX2CX4HX4C" evidence="2">
    <location>
        <begin position="39"/>
        <end position="84"/>
    </location>
</feature>
<feature type="compositionally biased region" description="Low complexity" evidence="1">
    <location>
        <begin position="123"/>
        <end position="132"/>
    </location>
</feature>
<reference evidence="3" key="2">
    <citation type="journal article" date="2024" name="Plant">
        <title>Genomic evolution and insights into agronomic trait innovations of Sesamum species.</title>
        <authorList>
            <person name="Miao H."/>
            <person name="Wang L."/>
            <person name="Qu L."/>
            <person name="Liu H."/>
            <person name="Sun Y."/>
            <person name="Le M."/>
            <person name="Wang Q."/>
            <person name="Wei S."/>
            <person name="Zheng Y."/>
            <person name="Lin W."/>
            <person name="Duan Y."/>
            <person name="Cao H."/>
            <person name="Xiong S."/>
            <person name="Wang X."/>
            <person name="Wei L."/>
            <person name="Li C."/>
            <person name="Ma Q."/>
            <person name="Ju M."/>
            <person name="Zhao R."/>
            <person name="Li G."/>
            <person name="Mu C."/>
            <person name="Tian Q."/>
            <person name="Mei H."/>
            <person name="Zhang T."/>
            <person name="Gao T."/>
            <person name="Zhang H."/>
        </authorList>
    </citation>
    <scope>NUCLEOTIDE SEQUENCE</scope>
    <source>
        <strain evidence="3">KEN1</strain>
    </source>
</reference>
<sequence>MNIRIATFIGNKVGRFKDMEIDPSGTTWGTTLRVRVAINITLPLPRALKLKTTIGEETLVTFIYERLPNFCYLCGCLRHIVKYCGMQFEEGFQDPGTDTPYGPWLRAPLPNRNWSPLRKSKSSAKNSISTSSQRGSFRKGPAIFGIFNSIVQIGPCNRAKEANTESEGIAKSNMQALGDPTPKAPDGKIKEAMATKGAGGSRFIGTEDEATRELSPNSVDVIMTSQMVTEAPATKFGQQTYQEHDLVNIFLTFVATGIGRRGSARRRKVGSFKAVSGLGPPWTVHKLIELVRLHSPSLVFLSETKSKKRRYDSLKVRLNYFGVGIESNGKSAGLLLLWRNDIDVWIQSYSMNHIDALVKEDKDSER</sequence>
<organism evidence="3">
    <name type="scientific">Sesamum latifolium</name>
    <dbReference type="NCBI Taxonomy" id="2727402"/>
    <lineage>
        <taxon>Eukaryota</taxon>
        <taxon>Viridiplantae</taxon>
        <taxon>Streptophyta</taxon>
        <taxon>Embryophyta</taxon>
        <taxon>Tracheophyta</taxon>
        <taxon>Spermatophyta</taxon>
        <taxon>Magnoliopsida</taxon>
        <taxon>eudicotyledons</taxon>
        <taxon>Gunneridae</taxon>
        <taxon>Pentapetalae</taxon>
        <taxon>asterids</taxon>
        <taxon>lamiids</taxon>
        <taxon>Lamiales</taxon>
        <taxon>Pedaliaceae</taxon>
        <taxon>Sesamum</taxon>
    </lineage>
</organism>
<dbReference type="EMBL" id="JACGWN010000001">
    <property type="protein sequence ID" value="KAL0462765.1"/>
    <property type="molecule type" value="Genomic_DNA"/>
</dbReference>
<gene>
    <name evidence="3" type="ORF">Slati_0164100</name>
</gene>
<name>A0AAW2YBC7_9LAMI</name>
<dbReference type="Pfam" id="PF14392">
    <property type="entry name" value="zf-CCHC_4"/>
    <property type="match status" value="1"/>
</dbReference>
<evidence type="ECO:0000313" key="3">
    <source>
        <dbReference type="EMBL" id="KAL0462765.1"/>
    </source>
</evidence>
<dbReference type="InterPro" id="IPR040256">
    <property type="entry name" value="At4g02000-like"/>
</dbReference>
<evidence type="ECO:0000259" key="2">
    <source>
        <dbReference type="Pfam" id="PF14392"/>
    </source>
</evidence>
<dbReference type="InterPro" id="IPR025836">
    <property type="entry name" value="Zn_knuckle_CX2CX4HX4C"/>
</dbReference>
<protein>
    <recommendedName>
        <fullName evidence="2">Zinc knuckle CX2CX4HX4C domain-containing protein</fullName>
    </recommendedName>
</protein>
<accession>A0AAW2YBC7</accession>
<feature type="region of interest" description="Disordered" evidence="1">
    <location>
        <begin position="112"/>
        <end position="136"/>
    </location>
</feature>
<evidence type="ECO:0000256" key="1">
    <source>
        <dbReference type="SAM" id="MobiDB-lite"/>
    </source>
</evidence>
<proteinExistence type="predicted"/>
<dbReference type="AlphaFoldDB" id="A0AAW2YBC7"/>